<reference evidence="5" key="1">
    <citation type="journal article" date="2019" name="Int. J. Syst. Evol. Microbiol.">
        <title>The Global Catalogue of Microorganisms (GCM) 10K type strain sequencing project: providing services to taxonomists for standard genome sequencing and annotation.</title>
        <authorList>
            <consortium name="The Broad Institute Genomics Platform"/>
            <consortium name="The Broad Institute Genome Sequencing Center for Infectious Disease"/>
            <person name="Wu L."/>
            <person name="Ma J."/>
        </authorList>
    </citation>
    <scope>NUCLEOTIDE SEQUENCE [LARGE SCALE GENOMIC DNA]</scope>
    <source>
        <strain evidence="5">JCM 17805</strain>
    </source>
</reference>
<dbReference type="PANTHER" id="PTHR33747">
    <property type="entry name" value="UPF0225 PROTEIN SCO1677"/>
    <property type="match status" value="1"/>
</dbReference>
<dbReference type="NCBIfam" id="NF002486">
    <property type="entry name" value="PRK01752.1"/>
    <property type="match status" value="1"/>
</dbReference>
<dbReference type="EMBL" id="BAABFL010000330">
    <property type="protein sequence ID" value="GAA4649885.1"/>
    <property type="molecule type" value="Genomic_DNA"/>
</dbReference>
<name>A0ABP8V3L7_9GAMM</name>
<evidence type="ECO:0000313" key="4">
    <source>
        <dbReference type="EMBL" id="GAA4649885.1"/>
    </source>
</evidence>
<dbReference type="SUPFAM" id="SSF103642">
    <property type="entry name" value="Sec-C motif"/>
    <property type="match status" value="1"/>
</dbReference>
<evidence type="ECO:0000313" key="5">
    <source>
        <dbReference type="Proteomes" id="UP001500604"/>
    </source>
</evidence>
<evidence type="ECO:0000256" key="1">
    <source>
        <dbReference type="ARBA" id="ARBA00010839"/>
    </source>
</evidence>
<sequence length="161" mass="18405">MTEQHICPCGTGAAYDDCCARFHRGEARPETAEQLMRSRYSAWALGLINYIIATTWPRQQRYLQHKALQDWADATEWRQLEIIDTDKGQVDNTAGEVEFRATYRLKANGKTDVHQERSSFIREEGQWFFIDPTSATGSNTGRNDPCPCGSGKKYKKCCMNK</sequence>
<gene>
    <name evidence="4" type="ORF">GCM10023116_21660</name>
</gene>
<keyword evidence="5" id="KW-1185">Reference proteome</keyword>
<dbReference type="NCBIfam" id="NF002449">
    <property type="entry name" value="PRK01617.1"/>
    <property type="match status" value="1"/>
</dbReference>
<proteinExistence type="inferred from homology"/>
<dbReference type="Proteomes" id="UP001500604">
    <property type="component" value="Unassembled WGS sequence"/>
</dbReference>
<evidence type="ECO:0000256" key="2">
    <source>
        <dbReference type="HAMAP-Rule" id="MF_00612"/>
    </source>
</evidence>
<dbReference type="PANTHER" id="PTHR33747:SF1">
    <property type="entry name" value="ADENYLATE CYCLASE-ASSOCIATED CAP C-TERMINAL DOMAIN-CONTAINING PROTEIN"/>
    <property type="match status" value="1"/>
</dbReference>
<dbReference type="Pfam" id="PF02810">
    <property type="entry name" value="SEC-C"/>
    <property type="match status" value="1"/>
</dbReference>
<dbReference type="HAMAP" id="MF_00612">
    <property type="entry name" value="UPF0225"/>
    <property type="match status" value="1"/>
</dbReference>
<comment type="caution">
    <text evidence="4">The sequence shown here is derived from an EMBL/GenBank/DDBJ whole genome shotgun (WGS) entry which is preliminary data.</text>
</comment>
<dbReference type="Pfam" id="PF17775">
    <property type="entry name" value="YchJ_M-like"/>
    <property type="match status" value="1"/>
</dbReference>
<dbReference type="SUPFAM" id="SSF54427">
    <property type="entry name" value="NTF2-like"/>
    <property type="match status" value="1"/>
</dbReference>
<accession>A0ABP8V3L7</accession>
<evidence type="ECO:0000259" key="3">
    <source>
        <dbReference type="Pfam" id="PF17775"/>
    </source>
</evidence>
<dbReference type="InterPro" id="IPR004027">
    <property type="entry name" value="SEC_C_motif"/>
</dbReference>
<dbReference type="RefSeq" id="WP_345195904.1">
    <property type="nucleotide sequence ID" value="NZ_BAABFL010000330.1"/>
</dbReference>
<feature type="domain" description="YchJ-like middle NTF2-like" evidence="3">
    <location>
        <begin position="31"/>
        <end position="131"/>
    </location>
</feature>
<dbReference type="InterPro" id="IPR023006">
    <property type="entry name" value="YchJ-like"/>
</dbReference>
<dbReference type="Gene3D" id="3.10.450.50">
    <property type="match status" value="1"/>
</dbReference>
<dbReference type="InterPro" id="IPR048469">
    <property type="entry name" value="YchJ-like_M"/>
</dbReference>
<comment type="similarity">
    <text evidence="1 2">Belongs to the UPF0225 family.</text>
</comment>
<dbReference type="InterPro" id="IPR032710">
    <property type="entry name" value="NTF2-like_dom_sf"/>
</dbReference>
<organism evidence="4 5">
    <name type="scientific">Kistimonas scapharcae</name>
    <dbReference type="NCBI Taxonomy" id="1036133"/>
    <lineage>
        <taxon>Bacteria</taxon>
        <taxon>Pseudomonadati</taxon>
        <taxon>Pseudomonadota</taxon>
        <taxon>Gammaproteobacteria</taxon>
        <taxon>Oceanospirillales</taxon>
        <taxon>Endozoicomonadaceae</taxon>
        <taxon>Kistimonas</taxon>
    </lineage>
</organism>
<dbReference type="NCBIfam" id="NF001213">
    <property type="entry name" value="PRK00183.1"/>
    <property type="match status" value="1"/>
</dbReference>
<protein>
    <recommendedName>
        <fullName evidence="2">UPF0225 protein GCM10023116_21660</fullName>
    </recommendedName>
</protein>